<dbReference type="PANTHER" id="PTHR11060">
    <property type="entry name" value="PROTEIN MEMO1"/>
    <property type="match status" value="1"/>
</dbReference>
<protein>
    <submittedName>
        <fullName evidence="3">MEMO1 family protein</fullName>
    </submittedName>
</protein>
<proteinExistence type="inferred from homology"/>
<dbReference type="CDD" id="cd07361">
    <property type="entry name" value="MEMO_like"/>
    <property type="match status" value="1"/>
</dbReference>
<dbReference type="InterPro" id="IPR002737">
    <property type="entry name" value="MEMO1_fam"/>
</dbReference>
<dbReference type="Pfam" id="PF01875">
    <property type="entry name" value="Memo"/>
    <property type="match status" value="1"/>
</dbReference>
<dbReference type="Gene3D" id="3.40.830.10">
    <property type="entry name" value="LigB-like"/>
    <property type="match status" value="1"/>
</dbReference>
<comment type="similarity">
    <text evidence="1">Belongs to the MEMO1 family.</text>
</comment>
<evidence type="ECO:0000313" key="3">
    <source>
        <dbReference type="WBParaSite" id="maker-uti_cns_0001971-snap-gene-0.15-mRNA-1"/>
    </source>
</evidence>
<dbReference type="NCBIfam" id="TIGR04336">
    <property type="entry name" value="AmmeMemoSam_B"/>
    <property type="match status" value="1"/>
</dbReference>
<reference evidence="3" key="1">
    <citation type="submission" date="2016-11" db="UniProtKB">
        <authorList>
            <consortium name="WormBaseParasite"/>
        </authorList>
    </citation>
    <scope>IDENTIFICATION</scope>
</reference>
<dbReference type="PANTHER" id="PTHR11060:SF0">
    <property type="entry name" value="PROTEIN MEMO1"/>
    <property type="match status" value="1"/>
</dbReference>
<dbReference type="HAMAP" id="MF_00055">
    <property type="entry name" value="MEMO1"/>
    <property type="match status" value="1"/>
</dbReference>
<name>A0A1I8GGU5_9PLAT</name>
<dbReference type="WBParaSite" id="maker-uti_cns_0001971-snap-gene-0.15-mRNA-1">
    <property type="protein sequence ID" value="maker-uti_cns_0001971-snap-gene-0.15-mRNA-1"/>
    <property type="gene ID" value="maker-uti_cns_0001971-snap-gene-0.15"/>
</dbReference>
<accession>A0A1I8GGU5</accession>
<dbReference type="Proteomes" id="UP000095280">
    <property type="component" value="Unplaced"/>
</dbReference>
<evidence type="ECO:0000256" key="1">
    <source>
        <dbReference type="ARBA" id="ARBA00006315"/>
    </source>
</evidence>
<sequence length="297" mass="32510">SFALQSMALRRATHAGSWYTDRPDQLDQQLTSWLAAAGPRVGAARAIVSPHAGYQYCGAVAGYAYKQIDPGSISRVILLGPSHHFSLRGCGLSTAAEFQTPLGNLRADQATTAELRATGQFEMVSLNRDEAEHSLEMQLPFLLAAMRPKSPRDFSIVPIMVGAIDPSVEAAYGAVLAPYLNDPATLFVVSSDFCHWGRRFEYTHYDKSAGRIWQSIERLDRQGMEAIETGRPDRFTQYLQQTGNTICGRHPIGVMMCAAARHGSGRFRFLNYAQSSKCNDFSDSSVSYAAGGLFVNA</sequence>
<evidence type="ECO:0000313" key="2">
    <source>
        <dbReference type="Proteomes" id="UP000095280"/>
    </source>
</evidence>
<dbReference type="AlphaFoldDB" id="A0A1I8GGU5"/>
<keyword evidence="2" id="KW-1185">Reference proteome</keyword>
<organism evidence="2 3">
    <name type="scientific">Macrostomum lignano</name>
    <dbReference type="NCBI Taxonomy" id="282301"/>
    <lineage>
        <taxon>Eukaryota</taxon>
        <taxon>Metazoa</taxon>
        <taxon>Spiralia</taxon>
        <taxon>Lophotrochozoa</taxon>
        <taxon>Platyhelminthes</taxon>
        <taxon>Rhabditophora</taxon>
        <taxon>Macrostomorpha</taxon>
        <taxon>Macrostomida</taxon>
        <taxon>Macrostomidae</taxon>
        <taxon>Macrostomum</taxon>
    </lineage>
</organism>